<dbReference type="OMA" id="ECLKRST"/>
<dbReference type="EMBL" id="KB469297">
    <property type="protein sequence ID" value="EPQ59649.1"/>
    <property type="molecule type" value="Genomic_DNA"/>
</dbReference>
<evidence type="ECO:0000256" key="1">
    <source>
        <dbReference type="SAM" id="Coils"/>
    </source>
</evidence>
<gene>
    <name evidence="2" type="ORF">GLOTRDRAFT_136473</name>
</gene>
<evidence type="ECO:0000313" key="3">
    <source>
        <dbReference type="Proteomes" id="UP000030669"/>
    </source>
</evidence>
<dbReference type="GeneID" id="19303543"/>
<dbReference type="SUPFAM" id="SSF52047">
    <property type="entry name" value="RNI-like"/>
    <property type="match status" value="1"/>
</dbReference>
<dbReference type="KEGG" id="gtr:GLOTRDRAFT_136473"/>
<accession>S7S1K7</accession>
<proteinExistence type="predicted"/>
<dbReference type="eggNOG" id="ENOG502T024">
    <property type="taxonomic scope" value="Eukaryota"/>
</dbReference>
<dbReference type="AlphaFoldDB" id="S7S1K7"/>
<reference evidence="2 3" key="1">
    <citation type="journal article" date="2012" name="Science">
        <title>The Paleozoic origin of enzymatic lignin decomposition reconstructed from 31 fungal genomes.</title>
        <authorList>
            <person name="Floudas D."/>
            <person name="Binder M."/>
            <person name="Riley R."/>
            <person name="Barry K."/>
            <person name="Blanchette R.A."/>
            <person name="Henrissat B."/>
            <person name="Martinez A.T."/>
            <person name="Otillar R."/>
            <person name="Spatafora J.W."/>
            <person name="Yadav J.S."/>
            <person name="Aerts A."/>
            <person name="Benoit I."/>
            <person name="Boyd A."/>
            <person name="Carlson A."/>
            <person name="Copeland A."/>
            <person name="Coutinho P.M."/>
            <person name="de Vries R.P."/>
            <person name="Ferreira P."/>
            <person name="Findley K."/>
            <person name="Foster B."/>
            <person name="Gaskell J."/>
            <person name="Glotzer D."/>
            <person name="Gorecki P."/>
            <person name="Heitman J."/>
            <person name="Hesse C."/>
            <person name="Hori C."/>
            <person name="Igarashi K."/>
            <person name="Jurgens J.A."/>
            <person name="Kallen N."/>
            <person name="Kersten P."/>
            <person name="Kohler A."/>
            <person name="Kuees U."/>
            <person name="Kumar T.K.A."/>
            <person name="Kuo A."/>
            <person name="LaButti K."/>
            <person name="Larrondo L.F."/>
            <person name="Lindquist E."/>
            <person name="Ling A."/>
            <person name="Lombard V."/>
            <person name="Lucas S."/>
            <person name="Lundell T."/>
            <person name="Martin R."/>
            <person name="McLaughlin D.J."/>
            <person name="Morgenstern I."/>
            <person name="Morin E."/>
            <person name="Murat C."/>
            <person name="Nagy L.G."/>
            <person name="Nolan M."/>
            <person name="Ohm R.A."/>
            <person name="Patyshakuliyeva A."/>
            <person name="Rokas A."/>
            <person name="Ruiz-Duenas F.J."/>
            <person name="Sabat G."/>
            <person name="Salamov A."/>
            <person name="Samejima M."/>
            <person name="Schmutz J."/>
            <person name="Slot J.C."/>
            <person name="St John F."/>
            <person name="Stenlid J."/>
            <person name="Sun H."/>
            <person name="Sun S."/>
            <person name="Syed K."/>
            <person name="Tsang A."/>
            <person name="Wiebenga A."/>
            <person name="Young D."/>
            <person name="Pisabarro A."/>
            <person name="Eastwood D.C."/>
            <person name="Martin F."/>
            <person name="Cullen D."/>
            <person name="Grigoriev I.V."/>
            <person name="Hibbett D.S."/>
        </authorList>
    </citation>
    <scope>NUCLEOTIDE SEQUENCE [LARGE SCALE GENOMIC DNA]</scope>
    <source>
        <strain evidence="2 3">ATCC 11539</strain>
    </source>
</reference>
<keyword evidence="3" id="KW-1185">Reference proteome</keyword>
<dbReference type="Proteomes" id="UP000030669">
    <property type="component" value="Unassembled WGS sequence"/>
</dbReference>
<protein>
    <recommendedName>
        <fullName evidence="4">F-box domain-containing protein</fullName>
    </recommendedName>
</protein>
<dbReference type="RefSeq" id="XP_007862577.1">
    <property type="nucleotide sequence ID" value="XM_007864386.1"/>
</dbReference>
<dbReference type="InterPro" id="IPR032675">
    <property type="entry name" value="LRR_dom_sf"/>
</dbReference>
<keyword evidence="1" id="KW-0175">Coiled coil</keyword>
<dbReference type="OrthoDB" id="3047947at2759"/>
<feature type="coiled-coil region" evidence="1">
    <location>
        <begin position="6"/>
        <end position="47"/>
    </location>
</feature>
<dbReference type="HOGENOM" id="CLU_020999_3_3_1"/>
<name>S7S1K7_GLOTA</name>
<organism evidence="2 3">
    <name type="scientific">Gloeophyllum trabeum (strain ATCC 11539 / FP-39264 / Madison 617)</name>
    <name type="common">Brown rot fungus</name>
    <dbReference type="NCBI Taxonomy" id="670483"/>
    <lineage>
        <taxon>Eukaryota</taxon>
        <taxon>Fungi</taxon>
        <taxon>Dikarya</taxon>
        <taxon>Basidiomycota</taxon>
        <taxon>Agaricomycotina</taxon>
        <taxon>Agaricomycetes</taxon>
        <taxon>Gloeophyllales</taxon>
        <taxon>Gloeophyllaceae</taxon>
        <taxon>Gloeophyllum</taxon>
    </lineage>
</organism>
<evidence type="ECO:0008006" key="4">
    <source>
        <dbReference type="Google" id="ProtNLM"/>
    </source>
</evidence>
<sequence>MDDAAYKEIKATLRSLDRRAATIEAAVEKLKEELQSNRAERQRLVDLLTPINDLPSETLADIWDYTRECHKHPRVGGENWSHGACRWRFKIAPSVLKMSWVSRRWRGVALTSPLLWSDLVVSPHTSLELARMKVERSQSCPLTIIVNFANYCDDEDIHDSDASVAHFLSLMEVIQPHVARWRTLEFIGCFGIMEMSGHVTSINGPAGKTIVDACTGILATTPATQLMNIRVQYDSDLPVELPEFMRGGLPALRRATVHGMDVRSCLPALTSLTSLDLRIPSGQRPTPTQLRDFILACPDLSTLSLHGPPMEYFLDPPEDYNYPIITAPAVRSLRIAFNIDEEHLGYYFFKAFSLPNVETLRIHDSTQEQLDLFALQLREIDFTGRIDRFPKLRKFSSHYNRFSPDSARLMLQYMPTITDLEMDHFDMPQVTRYLLEYASSQGQVRACCPLVKLKTLTWNNATNEPVATEAVLRYVVAERITCGFPIAKLRVDRGFLQLHADVQRWYRERIDVEVVPWIPQDEAGYFI</sequence>
<evidence type="ECO:0000313" key="2">
    <source>
        <dbReference type="EMBL" id="EPQ59649.1"/>
    </source>
</evidence>
<dbReference type="Gene3D" id="3.80.10.10">
    <property type="entry name" value="Ribonuclease Inhibitor"/>
    <property type="match status" value="1"/>
</dbReference>